<dbReference type="Gene3D" id="3.30.160.320">
    <property type="match status" value="1"/>
</dbReference>
<evidence type="ECO:0000313" key="1">
    <source>
        <dbReference type="EMBL" id="KAK8383439.1"/>
    </source>
</evidence>
<protein>
    <submittedName>
        <fullName evidence="1">Uncharacterized protein</fullName>
    </submittedName>
</protein>
<evidence type="ECO:0000313" key="2">
    <source>
        <dbReference type="Proteomes" id="UP001487740"/>
    </source>
</evidence>
<reference evidence="1 2" key="1">
    <citation type="submission" date="2023-03" db="EMBL/GenBank/DDBJ databases">
        <title>High-quality genome of Scylla paramamosain provides insights in environmental adaptation.</title>
        <authorList>
            <person name="Zhang L."/>
        </authorList>
    </citation>
    <scope>NUCLEOTIDE SEQUENCE [LARGE SCALE GENOMIC DNA]</scope>
    <source>
        <strain evidence="1">LZ_2023a</strain>
        <tissue evidence="1">Muscle</tissue>
    </source>
</reference>
<dbReference type="EMBL" id="JARAKH010000037">
    <property type="protein sequence ID" value="KAK8383439.1"/>
    <property type="molecule type" value="Genomic_DNA"/>
</dbReference>
<comment type="caution">
    <text evidence="1">The sequence shown here is derived from an EMBL/GenBank/DDBJ whole genome shotgun (WGS) entry which is preliminary data.</text>
</comment>
<gene>
    <name evidence="1" type="ORF">O3P69_019079</name>
</gene>
<name>A0AAW0T841_SCYPA</name>
<accession>A0AAW0T841</accession>
<organism evidence="1 2">
    <name type="scientific">Scylla paramamosain</name>
    <name type="common">Mud crab</name>
    <dbReference type="NCBI Taxonomy" id="85552"/>
    <lineage>
        <taxon>Eukaryota</taxon>
        <taxon>Metazoa</taxon>
        <taxon>Ecdysozoa</taxon>
        <taxon>Arthropoda</taxon>
        <taxon>Crustacea</taxon>
        <taxon>Multicrustacea</taxon>
        <taxon>Malacostraca</taxon>
        <taxon>Eumalacostraca</taxon>
        <taxon>Eucarida</taxon>
        <taxon>Decapoda</taxon>
        <taxon>Pleocyemata</taxon>
        <taxon>Brachyura</taxon>
        <taxon>Eubrachyura</taxon>
        <taxon>Portunoidea</taxon>
        <taxon>Portunidae</taxon>
        <taxon>Portuninae</taxon>
        <taxon>Scylla</taxon>
    </lineage>
</organism>
<dbReference type="Proteomes" id="UP001487740">
    <property type="component" value="Unassembled WGS sequence"/>
</dbReference>
<dbReference type="InterPro" id="IPR038539">
    <property type="entry name" value="Anti-LPS_factor/Scygonadin_sf"/>
</dbReference>
<dbReference type="AlphaFoldDB" id="A0AAW0T841"/>
<proteinExistence type="predicted"/>
<sequence length="234" mass="25918">MIVVVCGDGSGDEYSDDSVSECGGEYGYESDGECSGDEYGEEGGGERGGVVVSMVMRVVVSVVMSLQHHRHKMTDEFSWWINNRRKGMAENRYKGVVVLIFALLLHPPPASLSLLHYPASSALDWEVLIPAITRIVDRVNVTSDLDSSRMAATLICPAWSPFRGQATALNVRGVAGGVVVSLFRQLIAEMLVTKQQAASWLSTVARKKENVQRRLLDRLASKKRRPLLRRRKQE</sequence>
<keyword evidence="2" id="KW-1185">Reference proteome</keyword>